<sequence length="832" mass="93247">MQLTEQQQQIVAHNHGPAMVFAVAGAGKTTAMVHRVERLVRERIFAPDRILVSSFSKAAVDDLGEALAAWPHCRRVIRRTLHGLGLKIVNDAAECGALPPLAQNALKMNGEERQILWTARDRARTTQVIPADALDALDEQDFLDYLGACKGNLCYPDLATSGLPEEAMTVASQAIAPPGMPWYRDLYRLHEEVRRERGWLTFDDMLMLSWEALMRSPALCTRWQQRFDAVIVDEFQDVNLAQAEILDRLTKVHRNYMAIGDDDQTIYGFRGASMSFFREFEQRYGAVVYTITENFRCQASQILLANSVITQNRDRYPKQLVITQGFAGCTLLRRALDVQAMGQQMVADIAAALRQGYTYPQIAILVRLTAQTPAVEQALIEAGIPYRIAGDEPFFARREVADLLKYAELAAGDAQLRRGQTLVGEEAERVAACWRALYNRPRRYLSRQLANEVLALATSRHVPLSDALVELMPRVHDRLAVKLQELADLLVWLGDMRATLPADQLLLELDRRLAYQSFLREQSGSAETGAGRAGNVAAFLQYAAGKGNLDQLLQHLEELAAERLQAQRDAPSDGVDIRTIHRSKGLEWPVVLLPNCNAGYLPCGGSDDIDEERRLLYVAITRARRDLYLYAVNGGDAQLSPFLLAADVDTVLEWGTVIGALLASDPATWTAVAAVRMLPFPRQYGQERFFTHWWKIAPPLRTRFVARLLGLLALLRDQQLTERHNITPADEAFWRTLADDKLAPDLAPFPDFACLFPEPAPVPADERVRSPADPPDYRIGEAVRHPHFGPGTVVAIDQRRTRRTVEWHITVEFRSRGFVKLLASIAPLEKVS</sequence>
<evidence type="ECO:0000256" key="8">
    <source>
        <dbReference type="ARBA" id="ARBA00034808"/>
    </source>
</evidence>
<evidence type="ECO:0000256" key="4">
    <source>
        <dbReference type="ARBA" id="ARBA00022806"/>
    </source>
</evidence>
<dbReference type="GO" id="GO:0016887">
    <property type="term" value="F:ATP hydrolysis activity"/>
    <property type="evidence" value="ECO:0007669"/>
    <property type="project" value="RHEA"/>
</dbReference>
<comment type="catalytic activity">
    <reaction evidence="7">
        <text>Couples ATP hydrolysis with the unwinding of duplex DNA by translocating in the 3'-5' direction.</text>
        <dbReference type="EC" id="5.6.2.4"/>
    </reaction>
</comment>
<gene>
    <name evidence="13" type="ORF">A9Q02_02425</name>
</gene>
<keyword evidence="6" id="KW-0413">Isomerase</keyword>
<evidence type="ECO:0000256" key="3">
    <source>
        <dbReference type="ARBA" id="ARBA00022801"/>
    </source>
</evidence>
<dbReference type="Proteomes" id="UP000220922">
    <property type="component" value="Unassembled WGS sequence"/>
</dbReference>
<dbReference type="EMBL" id="LYXE01000090">
    <property type="protein sequence ID" value="PDV98809.1"/>
    <property type="molecule type" value="Genomic_DNA"/>
</dbReference>
<dbReference type="CDD" id="cd17932">
    <property type="entry name" value="DEXQc_UvrD"/>
    <property type="match status" value="1"/>
</dbReference>
<evidence type="ECO:0000259" key="11">
    <source>
        <dbReference type="PROSITE" id="PS51198"/>
    </source>
</evidence>
<evidence type="ECO:0000313" key="14">
    <source>
        <dbReference type="Proteomes" id="UP000220922"/>
    </source>
</evidence>
<dbReference type="AlphaFoldDB" id="A0A2H3KLC8"/>
<feature type="domain" description="UvrD-like helicase ATP-binding" evidence="11">
    <location>
        <begin position="1"/>
        <end position="298"/>
    </location>
</feature>
<evidence type="ECO:0000259" key="12">
    <source>
        <dbReference type="PROSITE" id="PS51217"/>
    </source>
</evidence>
<dbReference type="InterPro" id="IPR014016">
    <property type="entry name" value="UvrD-like_ATP-bd"/>
</dbReference>
<dbReference type="EC" id="5.6.2.4" evidence="8"/>
<dbReference type="GO" id="GO:0043138">
    <property type="term" value="F:3'-5' DNA helicase activity"/>
    <property type="evidence" value="ECO:0007669"/>
    <property type="project" value="UniProtKB-EC"/>
</dbReference>
<evidence type="ECO:0000256" key="7">
    <source>
        <dbReference type="ARBA" id="ARBA00034617"/>
    </source>
</evidence>
<keyword evidence="4 10" id="KW-0347">Helicase</keyword>
<dbReference type="Pfam" id="PF21196">
    <property type="entry name" value="PcrA_UvrD_tudor"/>
    <property type="match status" value="1"/>
</dbReference>
<organism evidence="13 14">
    <name type="scientific">Candidatus Chloroploca asiatica</name>
    <dbReference type="NCBI Taxonomy" id="1506545"/>
    <lineage>
        <taxon>Bacteria</taxon>
        <taxon>Bacillati</taxon>
        <taxon>Chloroflexota</taxon>
        <taxon>Chloroflexia</taxon>
        <taxon>Chloroflexales</taxon>
        <taxon>Chloroflexineae</taxon>
        <taxon>Oscillochloridaceae</taxon>
        <taxon>Candidatus Chloroploca</taxon>
    </lineage>
</organism>
<dbReference type="SUPFAM" id="SSF52540">
    <property type="entry name" value="P-loop containing nucleoside triphosphate hydrolases"/>
    <property type="match status" value="1"/>
</dbReference>
<name>A0A2H3KLC8_9CHLR</name>
<evidence type="ECO:0000256" key="9">
    <source>
        <dbReference type="ARBA" id="ARBA00048988"/>
    </source>
</evidence>
<dbReference type="InterPro" id="IPR027417">
    <property type="entry name" value="P-loop_NTPase"/>
</dbReference>
<comment type="similarity">
    <text evidence="1">Belongs to the helicase family. UvrD subfamily.</text>
</comment>
<evidence type="ECO:0000256" key="6">
    <source>
        <dbReference type="ARBA" id="ARBA00023235"/>
    </source>
</evidence>
<dbReference type="PROSITE" id="PS51198">
    <property type="entry name" value="UVRD_HELICASE_ATP_BIND"/>
    <property type="match status" value="1"/>
</dbReference>
<comment type="caution">
    <text evidence="13">The sequence shown here is derived from an EMBL/GenBank/DDBJ whole genome shotgun (WGS) entry which is preliminary data.</text>
</comment>
<feature type="binding site" evidence="10">
    <location>
        <begin position="22"/>
        <end position="29"/>
    </location>
    <ligand>
        <name>ATP</name>
        <dbReference type="ChEBI" id="CHEBI:30616"/>
    </ligand>
</feature>
<dbReference type="Pfam" id="PF13361">
    <property type="entry name" value="UvrD_C"/>
    <property type="match status" value="2"/>
</dbReference>
<dbReference type="InterPro" id="IPR000212">
    <property type="entry name" value="DNA_helicase_UvrD/REP"/>
</dbReference>
<dbReference type="GO" id="GO:0000724">
    <property type="term" value="P:double-strand break repair via homologous recombination"/>
    <property type="evidence" value="ECO:0007669"/>
    <property type="project" value="TreeGrafter"/>
</dbReference>
<feature type="domain" description="UvrD-like helicase C-terminal" evidence="12">
    <location>
        <begin position="299"/>
        <end position="585"/>
    </location>
</feature>
<keyword evidence="14" id="KW-1185">Reference proteome</keyword>
<evidence type="ECO:0000256" key="1">
    <source>
        <dbReference type="ARBA" id="ARBA00009922"/>
    </source>
</evidence>
<dbReference type="Gene3D" id="1.10.10.160">
    <property type="match status" value="1"/>
</dbReference>
<dbReference type="PANTHER" id="PTHR11070">
    <property type="entry name" value="UVRD / RECB / PCRA DNA HELICASE FAMILY MEMBER"/>
    <property type="match status" value="1"/>
</dbReference>
<dbReference type="GO" id="GO:0031297">
    <property type="term" value="P:replication fork processing"/>
    <property type="evidence" value="ECO:0007669"/>
    <property type="project" value="TreeGrafter"/>
</dbReference>
<dbReference type="Pfam" id="PF00580">
    <property type="entry name" value="UvrD-helicase"/>
    <property type="match status" value="1"/>
</dbReference>
<dbReference type="Gene3D" id="1.10.486.10">
    <property type="entry name" value="PCRA, domain 4"/>
    <property type="match status" value="1"/>
</dbReference>
<reference evidence="13 14" key="1">
    <citation type="submission" date="2016-05" db="EMBL/GenBank/DDBJ databases">
        <authorList>
            <person name="Lavstsen T."/>
            <person name="Jespersen J.S."/>
        </authorList>
    </citation>
    <scope>NUCLEOTIDE SEQUENCE [LARGE SCALE GENOMIC DNA]</scope>
    <source>
        <strain evidence="13 14">B7-9</strain>
    </source>
</reference>
<dbReference type="RefSeq" id="WP_097653260.1">
    <property type="nucleotide sequence ID" value="NZ_LYXE01000090.1"/>
</dbReference>
<dbReference type="InterPro" id="IPR013986">
    <property type="entry name" value="DExx_box_DNA_helicase_dom_sf"/>
</dbReference>
<keyword evidence="2 10" id="KW-0547">Nucleotide-binding</keyword>
<keyword evidence="5 10" id="KW-0067">ATP-binding</keyword>
<dbReference type="InterPro" id="IPR014017">
    <property type="entry name" value="DNA_helicase_UvrD-like_C"/>
</dbReference>
<protein>
    <recommendedName>
        <fullName evidence="8">DNA 3'-5' helicase</fullName>
        <ecNumber evidence="8">5.6.2.4</ecNumber>
    </recommendedName>
</protein>
<evidence type="ECO:0000256" key="5">
    <source>
        <dbReference type="ARBA" id="ARBA00022840"/>
    </source>
</evidence>
<dbReference type="PANTHER" id="PTHR11070:SF30">
    <property type="entry name" value="F-BOX DNA HELICASE 1"/>
    <property type="match status" value="1"/>
</dbReference>
<dbReference type="OrthoDB" id="9810135at2"/>
<evidence type="ECO:0000256" key="2">
    <source>
        <dbReference type="ARBA" id="ARBA00022741"/>
    </source>
</evidence>
<keyword evidence="3 10" id="KW-0378">Hydrolase</keyword>
<evidence type="ECO:0000256" key="10">
    <source>
        <dbReference type="PROSITE-ProRule" id="PRU00560"/>
    </source>
</evidence>
<dbReference type="GO" id="GO:0005524">
    <property type="term" value="F:ATP binding"/>
    <property type="evidence" value="ECO:0007669"/>
    <property type="project" value="UniProtKB-UniRule"/>
</dbReference>
<dbReference type="PROSITE" id="PS51217">
    <property type="entry name" value="UVRD_HELICASE_CTER"/>
    <property type="match status" value="1"/>
</dbReference>
<proteinExistence type="inferred from homology"/>
<accession>A0A2H3KLC8</accession>
<dbReference type="GO" id="GO:0003677">
    <property type="term" value="F:DNA binding"/>
    <property type="evidence" value="ECO:0007669"/>
    <property type="project" value="InterPro"/>
</dbReference>
<evidence type="ECO:0000313" key="13">
    <source>
        <dbReference type="EMBL" id="PDV98809.1"/>
    </source>
</evidence>
<comment type="catalytic activity">
    <reaction evidence="9">
        <text>ATP + H2O = ADP + phosphate + H(+)</text>
        <dbReference type="Rhea" id="RHEA:13065"/>
        <dbReference type="ChEBI" id="CHEBI:15377"/>
        <dbReference type="ChEBI" id="CHEBI:15378"/>
        <dbReference type="ChEBI" id="CHEBI:30616"/>
        <dbReference type="ChEBI" id="CHEBI:43474"/>
        <dbReference type="ChEBI" id="CHEBI:456216"/>
        <dbReference type="EC" id="5.6.2.4"/>
    </reaction>
</comment>
<dbReference type="Gene3D" id="3.40.50.300">
    <property type="entry name" value="P-loop containing nucleotide triphosphate hydrolases"/>
    <property type="match status" value="2"/>
</dbReference>